<evidence type="ECO:0000313" key="3">
    <source>
        <dbReference type="Proteomes" id="UP000295543"/>
    </source>
</evidence>
<keyword evidence="1" id="KW-1133">Transmembrane helix</keyword>
<comment type="caution">
    <text evidence="2">The sequence shown here is derived from an EMBL/GenBank/DDBJ whole genome shotgun (WGS) entry which is preliminary data.</text>
</comment>
<sequence>MQESTTQQARHGRARLKAERNQALLDSCQSQVLQQLIGPFGLTPAMFDDKRGGNVTTQYNASQGIYAKDSEGYDRNKDYKYDAAKTEIKRSLVASGEMSSQTFLDSYGNRHEPTKQTNAKGKSVMNAELDHLVPLQEIHRGGGWMMTKEQRDAVSSEKANLHYTTHKTNQAKKTKRPEDFLTEENGFDQSVVAPKIERAREAVAGHMPSTMDRVKYHSHELALTGAPEAAKGALRQAIGVVLYEVVNGLFVEIKELISTPGKIDRLLERLTAALGRITERVRLKVSATLDAALHGGLQAFVSNLLTFLINNLITTSARVVTIIRESMRGLYDAAKILVSPPAGMPGIEVARSSTKIIAGVVTTVLGMLFEEAVSSFLHSIPFLLPVAGLISPAITGILTGVAASLVIYGIDRLFDWLASSGTEELEVCIGALEASADLGTKIAELAQQQFVLSESFLDSARTDALIAEAISNSEKAIAEAAELGGSMVRSRNETLQALRHWRVHMQAADEQVASFLATLAYETNGNNANV</sequence>
<dbReference type="Proteomes" id="UP000295543">
    <property type="component" value="Unassembled WGS sequence"/>
</dbReference>
<name>A0A4R5U8Z6_9GAMM</name>
<dbReference type="AlphaFoldDB" id="A0A4R5U8Z6"/>
<feature type="transmembrane region" description="Helical" evidence="1">
    <location>
        <begin position="389"/>
        <end position="410"/>
    </location>
</feature>
<dbReference type="EMBL" id="SMTG01000004">
    <property type="protein sequence ID" value="TDK30956.1"/>
    <property type="molecule type" value="Genomic_DNA"/>
</dbReference>
<evidence type="ECO:0000313" key="2">
    <source>
        <dbReference type="EMBL" id="TDK30956.1"/>
    </source>
</evidence>
<organism evidence="2 3">
    <name type="scientific">Luteimonas terrae</name>
    <dbReference type="NCBI Taxonomy" id="1530191"/>
    <lineage>
        <taxon>Bacteria</taxon>
        <taxon>Pseudomonadati</taxon>
        <taxon>Pseudomonadota</taxon>
        <taxon>Gammaproteobacteria</taxon>
        <taxon>Lysobacterales</taxon>
        <taxon>Lysobacteraceae</taxon>
        <taxon>Luteimonas</taxon>
    </lineage>
</organism>
<dbReference type="OrthoDB" id="2497689at2"/>
<reference evidence="2 3" key="1">
    <citation type="submission" date="2019-03" db="EMBL/GenBank/DDBJ databases">
        <title>Luteimonas zhaokaii sp.nov., isolated from the rectal contents of Plateau pika in Yushu, Qinghai Province, China.</title>
        <authorList>
            <person name="Zhang G."/>
        </authorList>
    </citation>
    <scope>NUCLEOTIDE SEQUENCE [LARGE SCALE GENOMIC DNA]</scope>
    <source>
        <strain evidence="2 3">THG-MD21</strain>
    </source>
</reference>
<keyword evidence="1" id="KW-0812">Transmembrane</keyword>
<proteinExistence type="predicted"/>
<evidence type="ECO:0008006" key="4">
    <source>
        <dbReference type="Google" id="ProtNLM"/>
    </source>
</evidence>
<protein>
    <recommendedName>
        <fullName evidence="4">Lactate permease</fullName>
    </recommendedName>
</protein>
<dbReference type="RefSeq" id="WP_133394009.1">
    <property type="nucleotide sequence ID" value="NZ_SMTG01000004.1"/>
</dbReference>
<evidence type="ECO:0000256" key="1">
    <source>
        <dbReference type="SAM" id="Phobius"/>
    </source>
</evidence>
<gene>
    <name evidence="2" type="ORF">E2F49_11510</name>
</gene>
<keyword evidence="3" id="KW-1185">Reference proteome</keyword>
<keyword evidence="1" id="KW-0472">Membrane</keyword>
<accession>A0A4R5U8Z6</accession>